<protein>
    <submittedName>
        <fullName evidence="1">Uncharacterized protein</fullName>
    </submittedName>
</protein>
<reference evidence="1 2" key="1">
    <citation type="submission" date="2017-06" db="EMBL/GenBank/DDBJ databases">
        <authorList>
            <person name="Kim H.J."/>
            <person name="Triplett B.A."/>
        </authorList>
    </citation>
    <scope>NUCLEOTIDE SEQUENCE [LARGE SCALE GENOMIC DNA]</scope>
    <source>
        <strain evidence="1 2">13146</strain>
    </source>
</reference>
<evidence type="ECO:0000313" key="1">
    <source>
        <dbReference type="EMBL" id="OWQ52749.1"/>
    </source>
</evidence>
<evidence type="ECO:0000313" key="2">
    <source>
        <dbReference type="Proteomes" id="UP000198157"/>
    </source>
</evidence>
<accession>A0A2D0AJN5</accession>
<dbReference type="Proteomes" id="UP000198157">
    <property type="component" value="Unassembled WGS sequence"/>
</dbReference>
<gene>
    <name evidence="1" type="ORF">CEE60_11935</name>
</gene>
<organism evidence="1 2">
    <name type="scientific">Stenotrophomonas maltophilia</name>
    <name type="common">Pseudomonas maltophilia</name>
    <name type="synonym">Xanthomonas maltophilia</name>
    <dbReference type="NCBI Taxonomy" id="40324"/>
    <lineage>
        <taxon>Bacteria</taxon>
        <taxon>Pseudomonadati</taxon>
        <taxon>Pseudomonadota</taxon>
        <taxon>Gammaproteobacteria</taxon>
        <taxon>Lysobacterales</taxon>
        <taxon>Lysobacteraceae</taxon>
        <taxon>Stenotrophomonas</taxon>
        <taxon>Stenotrophomonas maltophilia group</taxon>
    </lineage>
</organism>
<dbReference type="AlphaFoldDB" id="A0A2D0AJN5"/>
<proteinExistence type="predicted"/>
<name>A0A2D0AJN5_STEMA</name>
<sequence length="101" mass="10810">MIPPCVELSAIRFLGYAASGHPQFRVGLSESGRAALRAFSINRVGSWIHLDLDGARLTSAFIGPALDLQEFTVSVDRPELSAKLHAIAQGLVTLPWLILGG</sequence>
<dbReference type="EMBL" id="NIVS01000027">
    <property type="protein sequence ID" value="OWQ52749.1"/>
    <property type="molecule type" value="Genomic_DNA"/>
</dbReference>
<comment type="caution">
    <text evidence="1">The sequence shown here is derived from an EMBL/GenBank/DDBJ whole genome shotgun (WGS) entry which is preliminary data.</text>
</comment>